<dbReference type="GO" id="GO:0022625">
    <property type="term" value="C:cytosolic large ribosomal subunit"/>
    <property type="evidence" value="ECO:0007669"/>
    <property type="project" value="TreeGrafter"/>
</dbReference>
<dbReference type="InterPro" id="IPR001021">
    <property type="entry name" value="Ribosomal_bL25_long"/>
</dbReference>
<accession>F8L349</accession>
<protein>
    <recommendedName>
        <fullName evidence="5">Large ribosomal subunit protein bL25</fullName>
    </recommendedName>
    <alternativeName>
        <fullName evidence="5">General stress protein CTC</fullName>
    </alternativeName>
</protein>
<name>F8L349_SIMNZ</name>
<comment type="similarity">
    <text evidence="5">Belongs to the bacterial ribosomal protein bL25 family. CTC subfamily.</text>
</comment>
<dbReference type="GO" id="GO:0008097">
    <property type="term" value="F:5S rRNA binding"/>
    <property type="evidence" value="ECO:0007669"/>
    <property type="project" value="InterPro"/>
</dbReference>
<dbReference type="Proteomes" id="UP000000496">
    <property type="component" value="Chromosome gsn.131"/>
</dbReference>
<evidence type="ECO:0000256" key="4">
    <source>
        <dbReference type="ARBA" id="ARBA00023274"/>
    </source>
</evidence>
<dbReference type="InterPro" id="IPR020057">
    <property type="entry name" value="Ribosomal_bL25_b-dom"/>
</dbReference>
<dbReference type="InterPro" id="IPR020056">
    <property type="entry name" value="Rbsml_bL25/Gln-tRNA_synth_N"/>
</dbReference>
<dbReference type="OrthoDB" id="17764at2"/>
<dbReference type="Gene3D" id="2.40.240.10">
    <property type="entry name" value="Ribosomal Protein L25, Chain P"/>
    <property type="match status" value="1"/>
</dbReference>
<evidence type="ECO:0000259" key="7">
    <source>
        <dbReference type="Pfam" id="PF14693"/>
    </source>
</evidence>
<dbReference type="Pfam" id="PF14693">
    <property type="entry name" value="Ribosomal_TL5_C"/>
    <property type="match status" value="1"/>
</dbReference>
<comment type="subunit">
    <text evidence="5">Part of the 50S ribosomal subunit; part of the 5S rRNA/L5/L18/L25 subcomplex. Contacts the 5S rRNA. Binds to the 5S rRNA independently of L5 and L18.</text>
</comment>
<dbReference type="STRING" id="331113.SNE_A18100"/>
<evidence type="ECO:0000256" key="1">
    <source>
        <dbReference type="ARBA" id="ARBA00022730"/>
    </source>
</evidence>
<feature type="domain" description="Large ribosomal subunit protein bL25 L25" evidence="6">
    <location>
        <begin position="3"/>
        <end position="93"/>
    </location>
</feature>
<dbReference type="AlphaFoldDB" id="F8L349"/>
<evidence type="ECO:0000256" key="2">
    <source>
        <dbReference type="ARBA" id="ARBA00022884"/>
    </source>
</evidence>
<dbReference type="CDD" id="cd00495">
    <property type="entry name" value="Ribosomal_L25_TL5_CTC"/>
    <property type="match status" value="1"/>
</dbReference>
<reference evidence="8 9" key="1">
    <citation type="journal article" date="2011" name="Mol. Biol. Evol.">
        <title>Unity in variety--the pan-genome of the Chlamydiae.</title>
        <authorList>
            <person name="Collingro A."/>
            <person name="Tischler P."/>
            <person name="Weinmaier T."/>
            <person name="Penz T."/>
            <person name="Heinz E."/>
            <person name="Brunham R.C."/>
            <person name="Read T.D."/>
            <person name="Bavoil P.M."/>
            <person name="Sachse K."/>
            <person name="Kahane S."/>
            <person name="Friedman M.G."/>
            <person name="Rattei T."/>
            <person name="Myers G.S."/>
            <person name="Horn M."/>
        </authorList>
    </citation>
    <scope>NUCLEOTIDE SEQUENCE [LARGE SCALE GENOMIC DNA]</scope>
    <source>
        <strain evidence="9">ATCC VR-1471 / Z</strain>
    </source>
</reference>
<keyword evidence="3 5" id="KW-0689">Ribosomal protein</keyword>
<dbReference type="Gene3D" id="2.170.120.20">
    <property type="entry name" value="Ribosomal protein L25, beta domain"/>
    <property type="match status" value="1"/>
</dbReference>
<evidence type="ECO:0000256" key="5">
    <source>
        <dbReference type="HAMAP-Rule" id="MF_01334"/>
    </source>
</evidence>
<dbReference type="SUPFAM" id="SSF50715">
    <property type="entry name" value="Ribosomal protein L25-like"/>
    <property type="match status" value="1"/>
</dbReference>
<evidence type="ECO:0000313" key="8">
    <source>
        <dbReference type="EMBL" id="CCB89687.1"/>
    </source>
</evidence>
<dbReference type="InterPro" id="IPR029751">
    <property type="entry name" value="Ribosomal_L25_dom"/>
</dbReference>
<dbReference type="InterPro" id="IPR011035">
    <property type="entry name" value="Ribosomal_bL25/Gln-tRNA_synth"/>
</dbReference>
<dbReference type="NCBIfam" id="NF004129">
    <property type="entry name" value="PRK05618.1-4"/>
    <property type="match status" value="1"/>
</dbReference>
<dbReference type="RefSeq" id="WP_013944153.1">
    <property type="nucleotide sequence ID" value="NC_015713.1"/>
</dbReference>
<dbReference type="GO" id="GO:0003735">
    <property type="term" value="F:structural constituent of ribosome"/>
    <property type="evidence" value="ECO:0007669"/>
    <property type="project" value="InterPro"/>
</dbReference>
<evidence type="ECO:0000256" key="3">
    <source>
        <dbReference type="ARBA" id="ARBA00022980"/>
    </source>
</evidence>
<dbReference type="NCBIfam" id="TIGR00731">
    <property type="entry name" value="bL25_bact_ctc"/>
    <property type="match status" value="1"/>
</dbReference>
<feature type="domain" description="Large ribosomal subunit protein bL25 beta" evidence="7">
    <location>
        <begin position="102"/>
        <end position="184"/>
    </location>
</feature>
<dbReference type="Pfam" id="PF01386">
    <property type="entry name" value="Ribosomal_L25p"/>
    <property type="match status" value="1"/>
</dbReference>
<dbReference type="PANTHER" id="PTHR33284:SF1">
    <property type="entry name" value="RIBOSOMAL PROTEIN L25_GLN-TRNA SYNTHETASE, ANTI-CODON-BINDING DOMAIN-CONTAINING PROTEIN"/>
    <property type="match status" value="1"/>
</dbReference>
<dbReference type="HOGENOM" id="CLU_075939_2_1_0"/>
<dbReference type="PANTHER" id="PTHR33284">
    <property type="entry name" value="RIBOSOMAL PROTEIN L25/GLN-TRNA SYNTHETASE, ANTI-CODON-BINDING DOMAIN-CONTAINING PROTEIN"/>
    <property type="match status" value="1"/>
</dbReference>
<organism evidence="8 9">
    <name type="scientific">Simkania negevensis (strain ATCC VR-1471 / DSM 27360 / Z)</name>
    <dbReference type="NCBI Taxonomy" id="331113"/>
    <lineage>
        <taxon>Bacteria</taxon>
        <taxon>Pseudomonadati</taxon>
        <taxon>Chlamydiota</taxon>
        <taxon>Chlamydiia</taxon>
        <taxon>Parachlamydiales</taxon>
        <taxon>Simkaniaceae</taxon>
        <taxon>Simkania</taxon>
    </lineage>
</organism>
<comment type="function">
    <text evidence="5">This is one of the proteins that binds to the 5S RNA in the ribosome where it forms part of the central protuberance.</text>
</comment>
<dbReference type="KEGG" id="sng:SNE_A18100"/>
<keyword evidence="9" id="KW-1185">Reference proteome</keyword>
<dbReference type="EMBL" id="FR872582">
    <property type="protein sequence ID" value="CCB89687.1"/>
    <property type="molecule type" value="Genomic_DNA"/>
</dbReference>
<keyword evidence="1 5" id="KW-0699">rRNA-binding</keyword>
<evidence type="ECO:0000259" key="6">
    <source>
        <dbReference type="Pfam" id="PF01386"/>
    </source>
</evidence>
<sequence length="185" mass="20927">MKLKLSKRSGEKKSELTQIRFRKDIPAVIYQNGKPGENAIVNGSEFHTILRGLQKGYLPTTIFELDLDGKKSKAIVKDIQYHPTTYQILHLDFLLLSDDVPVDVKVPISFEGQADCVGIKLGGFLRPVIRHVRVRCLPKDIPTDFKVDVRSLAIGQEKRIRDIEMGDAIRTLVRPQEVVVVIAKR</sequence>
<keyword evidence="4 5" id="KW-0687">Ribonucleoprotein</keyword>
<keyword evidence="2 5" id="KW-0694">RNA-binding</keyword>
<dbReference type="InterPro" id="IPR037121">
    <property type="entry name" value="Ribosomal_bL25_C"/>
</dbReference>
<dbReference type="GO" id="GO:0006412">
    <property type="term" value="P:translation"/>
    <property type="evidence" value="ECO:0007669"/>
    <property type="project" value="UniProtKB-UniRule"/>
</dbReference>
<dbReference type="HAMAP" id="MF_01334">
    <property type="entry name" value="Ribosomal_bL25_CTC"/>
    <property type="match status" value="1"/>
</dbReference>
<gene>
    <name evidence="5 8" type="primary">rplY</name>
    <name evidence="5" type="synonym">ctc</name>
    <name evidence="8" type="ordered locus">SNE_A18100</name>
</gene>
<dbReference type="InterPro" id="IPR020930">
    <property type="entry name" value="Ribosomal_uL5_bac-type"/>
</dbReference>
<evidence type="ECO:0000313" key="9">
    <source>
        <dbReference type="Proteomes" id="UP000000496"/>
    </source>
</evidence>
<dbReference type="eggNOG" id="COG1825">
    <property type="taxonomic scope" value="Bacteria"/>
</dbReference>
<proteinExistence type="inferred from homology"/>